<dbReference type="InterPro" id="IPR004045">
    <property type="entry name" value="Glutathione_S-Trfase_N"/>
</dbReference>
<dbReference type="Proteomes" id="UP001597128">
    <property type="component" value="Unassembled WGS sequence"/>
</dbReference>
<feature type="domain" description="GST N-terminal" evidence="1">
    <location>
        <begin position="1"/>
        <end position="82"/>
    </location>
</feature>
<dbReference type="GO" id="GO:0004364">
    <property type="term" value="F:glutathione transferase activity"/>
    <property type="evidence" value="ECO:0007669"/>
    <property type="project" value="UniProtKB-EC"/>
</dbReference>
<evidence type="ECO:0000313" key="2">
    <source>
        <dbReference type="EMBL" id="MFD0912265.1"/>
    </source>
</evidence>
<evidence type="ECO:0000259" key="1">
    <source>
        <dbReference type="PROSITE" id="PS50404"/>
    </source>
</evidence>
<dbReference type="SFLD" id="SFLDS00019">
    <property type="entry name" value="Glutathione_Transferase_(cytos"/>
    <property type="match status" value="1"/>
</dbReference>
<accession>A0ABW3F1Z7</accession>
<gene>
    <name evidence="2" type="primary">yfcF</name>
    <name evidence="2" type="ORF">ACFQ1Z_01770</name>
</gene>
<proteinExistence type="predicted"/>
<sequence length="205" mass="23053">MLLYVDADYLSPYAMSAFVALREKGLTFELRLLDLKHGEQSSPTYAEISHTQRIPAIVDDDFSLSESSAISEYLDECYIGPKLYPLALLQRAQARSLQAWLRSDLLPIREERSTEVVFLNRSPQPLSAKAQAAANKLFHAAAQLLQPGQLNLFEQWSIADTDLALMINRLVLAGDPVPEYLADYATAQWQRASVQDWVNLPRSIT</sequence>
<keyword evidence="3" id="KW-1185">Reference proteome</keyword>
<keyword evidence="2" id="KW-0808">Transferase</keyword>
<dbReference type="EC" id="2.5.1.18" evidence="2"/>
<dbReference type="Gene3D" id="1.20.1050.10">
    <property type="match status" value="1"/>
</dbReference>
<dbReference type="EMBL" id="JBHTKB010000001">
    <property type="protein sequence ID" value="MFD0912265.1"/>
    <property type="molecule type" value="Genomic_DNA"/>
</dbReference>
<protein>
    <submittedName>
        <fullName evidence="2">Glutathione transferase</fullName>
        <ecNumber evidence="2">2.5.1.18</ecNumber>
    </submittedName>
</protein>
<dbReference type="Pfam" id="PF14834">
    <property type="entry name" value="GST_C_4"/>
    <property type="match status" value="1"/>
</dbReference>
<dbReference type="InterPro" id="IPR034338">
    <property type="entry name" value="GST_4_C"/>
</dbReference>
<dbReference type="PANTHER" id="PTHR42673:SF21">
    <property type="entry name" value="GLUTATHIONE S-TRANSFERASE YFCF"/>
    <property type="match status" value="1"/>
</dbReference>
<dbReference type="Gene3D" id="3.40.30.10">
    <property type="entry name" value="Glutaredoxin"/>
    <property type="match status" value="1"/>
</dbReference>
<dbReference type="RefSeq" id="WP_379055036.1">
    <property type="nucleotide sequence ID" value="NZ_JBHTKB010000001.1"/>
</dbReference>
<reference evidence="3" key="1">
    <citation type="journal article" date="2019" name="Int. J. Syst. Evol. Microbiol.">
        <title>The Global Catalogue of Microorganisms (GCM) 10K type strain sequencing project: providing services to taxonomists for standard genome sequencing and annotation.</title>
        <authorList>
            <consortium name="The Broad Institute Genomics Platform"/>
            <consortium name="The Broad Institute Genome Sequencing Center for Infectious Disease"/>
            <person name="Wu L."/>
            <person name="Ma J."/>
        </authorList>
    </citation>
    <scope>NUCLEOTIDE SEQUENCE [LARGE SCALE GENOMIC DNA]</scope>
    <source>
        <strain evidence="3">CCUG 58412</strain>
    </source>
</reference>
<comment type="caution">
    <text evidence="2">The sequence shown here is derived from an EMBL/GenBank/DDBJ whole genome shotgun (WGS) entry which is preliminary data.</text>
</comment>
<dbReference type="InterPro" id="IPR040079">
    <property type="entry name" value="Glutathione_S-Trfase"/>
</dbReference>
<dbReference type="Pfam" id="PF13417">
    <property type="entry name" value="GST_N_3"/>
    <property type="match status" value="1"/>
</dbReference>
<dbReference type="InterPro" id="IPR036282">
    <property type="entry name" value="Glutathione-S-Trfase_C_sf"/>
</dbReference>
<evidence type="ECO:0000313" key="3">
    <source>
        <dbReference type="Proteomes" id="UP001597128"/>
    </source>
</evidence>
<dbReference type="SUPFAM" id="SSF52833">
    <property type="entry name" value="Thioredoxin-like"/>
    <property type="match status" value="1"/>
</dbReference>
<name>A0ABW3F1Z7_9PROT</name>
<dbReference type="PANTHER" id="PTHR42673">
    <property type="entry name" value="MALEYLACETOACETATE ISOMERASE"/>
    <property type="match status" value="1"/>
</dbReference>
<dbReference type="CDD" id="cd03195">
    <property type="entry name" value="GST_C_4"/>
    <property type="match status" value="1"/>
</dbReference>
<dbReference type="SUPFAM" id="SSF47616">
    <property type="entry name" value="GST C-terminal domain-like"/>
    <property type="match status" value="1"/>
</dbReference>
<dbReference type="InterPro" id="IPR036249">
    <property type="entry name" value="Thioredoxin-like_sf"/>
</dbReference>
<organism evidence="2 3">
    <name type="scientific">Methylophilus luteus</name>
    <dbReference type="NCBI Taxonomy" id="640108"/>
    <lineage>
        <taxon>Bacteria</taxon>
        <taxon>Pseudomonadati</taxon>
        <taxon>Pseudomonadota</taxon>
        <taxon>Betaproteobacteria</taxon>
        <taxon>Nitrosomonadales</taxon>
        <taxon>Methylophilaceae</taxon>
        <taxon>Methylophilus</taxon>
    </lineage>
</organism>
<dbReference type="NCBIfam" id="NF011693">
    <property type="entry name" value="PRK15113.1"/>
    <property type="match status" value="1"/>
</dbReference>
<dbReference type="PROSITE" id="PS50404">
    <property type="entry name" value="GST_NTER"/>
    <property type="match status" value="1"/>
</dbReference>